<protein>
    <submittedName>
        <fullName evidence="2">Cation:proton antiporter</fullName>
    </submittedName>
</protein>
<dbReference type="Proteomes" id="UP000234145">
    <property type="component" value="Unassembled WGS sequence"/>
</dbReference>
<gene>
    <name evidence="2" type="ORF">COY51_01025</name>
</gene>
<name>A0A2H9PCS6_9BACT</name>
<proteinExistence type="predicted"/>
<feature type="transmembrane region" description="Helical" evidence="1">
    <location>
        <begin position="62"/>
        <end position="85"/>
    </location>
</feature>
<evidence type="ECO:0000313" key="3">
    <source>
        <dbReference type="Proteomes" id="UP000234145"/>
    </source>
</evidence>
<feature type="transmembrane region" description="Helical" evidence="1">
    <location>
        <begin position="37"/>
        <end position="56"/>
    </location>
</feature>
<keyword evidence="1" id="KW-0812">Transmembrane</keyword>
<dbReference type="AlphaFoldDB" id="A0A2H9PCS6"/>
<dbReference type="PANTHER" id="PTHR34703:SF1">
    <property type="entry name" value="ANTIPORTER SUBUNIT MNHG2-RELATED"/>
    <property type="match status" value="1"/>
</dbReference>
<dbReference type="InterPro" id="IPR005133">
    <property type="entry name" value="PhaG_MnhG_YufB"/>
</dbReference>
<reference evidence="3" key="1">
    <citation type="submission" date="2017-09" db="EMBL/GenBank/DDBJ databases">
        <title>Depth-based differentiation of microbial function through sediment-hosted aquifers and enrichment of novel symbionts in the deep terrestrial subsurface.</title>
        <authorList>
            <person name="Probst A.J."/>
            <person name="Ladd B."/>
            <person name="Jarett J.K."/>
            <person name="Geller-Mcgrath D.E."/>
            <person name="Sieber C.M.K."/>
            <person name="Emerson J.B."/>
            <person name="Anantharaman K."/>
            <person name="Thomas B.C."/>
            <person name="Malmstrom R."/>
            <person name="Stieglmeier M."/>
            <person name="Klingl A."/>
            <person name="Woyke T."/>
            <person name="Ryan C.M."/>
            <person name="Banfield J.F."/>
        </authorList>
    </citation>
    <scope>NUCLEOTIDE SEQUENCE [LARGE SCALE GENOMIC DNA]</scope>
</reference>
<dbReference type="Pfam" id="PF03334">
    <property type="entry name" value="PhaG_MnhG_YufB"/>
    <property type="match status" value="1"/>
</dbReference>
<keyword evidence="1" id="KW-0472">Membrane</keyword>
<feature type="transmembrane region" description="Helical" evidence="1">
    <location>
        <begin position="6"/>
        <end position="25"/>
    </location>
</feature>
<evidence type="ECO:0000256" key="1">
    <source>
        <dbReference type="SAM" id="Phobius"/>
    </source>
</evidence>
<dbReference type="EMBL" id="PFMS01000022">
    <property type="protein sequence ID" value="PIZ17166.1"/>
    <property type="molecule type" value="Genomic_DNA"/>
</dbReference>
<comment type="caution">
    <text evidence="2">The sequence shown here is derived from an EMBL/GenBank/DDBJ whole genome shotgun (WGS) entry which is preliminary data.</text>
</comment>
<dbReference type="NCBIfam" id="TIGR01300">
    <property type="entry name" value="CPA3_mnhG_phaG"/>
    <property type="match status" value="1"/>
</dbReference>
<keyword evidence="1" id="KW-1133">Transmembrane helix</keyword>
<evidence type="ECO:0000313" key="2">
    <source>
        <dbReference type="EMBL" id="PIZ17166.1"/>
    </source>
</evidence>
<organism evidence="2 3">
    <name type="scientific">Candidatus Desantisbacteria bacterium CG_4_10_14_0_8_um_filter_39_17</name>
    <dbReference type="NCBI Taxonomy" id="1974542"/>
    <lineage>
        <taxon>Bacteria</taxon>
        <taxon>Candidatus Desantisiibacteriota</taxon>
    </lineage>
</organism>
<accession>A0A2H9PCS6</accession>
<dbReference type="PANTHER" id="PTHR34703">
    <property type="entry name" value="ANTIPORTER SUBUNIT MNHG2-RELATED"/>
    <property type="match status" value="1"/>
</dbReference>
<sequence length="100" mass="11083">MIAYIFFGLGIFFMFFGVLGVLKFPDIYTRLQASSKCGITGVISIFLGLIIRQGISIFSLKILLISLFILITSPVASHIIAQSAFKSGLKPWRARKPKND</sequence>
<dbReference type="GO" id="GO:0015385">
    <property type="term" value="F:sodium:proton antiporter activity"/>
    <property type="evidence" value="ECO:0007669"/>
    <property type="project" value="TreeGrafter"/>
</dbReference>